<evidence type="ECO:0000256" key="1">
    <source>
        <dbReference type="SAM" id="MobiDB-lite"/>
    </source>
</evidence>
<organism evidence="2 3">
    <name type="scientific">Ataeniobius toweri</name>
    <dbReference type="NCBI Taxonomy" id="208326"/>
    <lineage>
        <taxon>Eukaryota</taxon>
        <taxon>Metazoa</taxon>
        <taxon>Chordata</taxon>
        <taxon>Craniata</taxon>
        <taxon>Vertebrata</taxon>
        <taxon>Euteleostomi</taxon>
        <taxon>Actinopterygii</taxon>
        <taxon>Neopterygii</taxon>
        <taxon>Teleostei</taxon>
        <taxon>Neoteleostei</taxon>
        <taxon>Acanthomorphata</taxon>
        <taxon>Ovalentaria</taxon>
        <taxon>Atherinomorphae</taxon>
        <taxon>Cyprinodontiformes</taxon>
        <taxon>Goodeidae</taxon>
        <taxon>Ataeniobius</taxon>
    </lineage>
</organism>
<reference evidence="2 3" key="1">
    <citation type="submission" date="2021-07" db="EMBL/GenBank/DDBJ databases">
        <authorList>
            <person name="Palmer J.M."/>
        </authorList>
    </citation>
    <scope>NUCLEOTIDE SEQUENCE [LARGE SCALE GENOMIC DNA]</scope>
    <source>
        <strain evidence="2 3">AT_MEX2019</strain>
        <tissue evidence="2">Muscle</tissue>
    </source>
</reference>
<sequence>MFLSPPMGMTERMRSRIQVVEISFLCRVVRHSLRDSVRSSGSGDQSRAAIPPCQEKSAEVAQTSVSDAPWTPPLGCFPGTSHQEEALGKAQDTLEGLCFSAGLETPWASPRGTGGGVWAEGRLGVSALTAALVTR</sequence>
<evidence type="ECO:0000313" key="2">
    <source>
        <dbReference type="EMBL" id="MED6243916.1"/>
    </source>
</evidence>
<feature type="region of interest" description="Disordered" evidence="1">
    <location>
        <begin position="36"/>
        <end position="82"/>
    </location>
</feature>
<proteinExistence type="predicted"/>
<name>A0ABU7B1P5_9TELE</name>
<dbReference type="EMBL" id="JAHUTI010037403">
    <property type="protein sequence ID" value="MED6243916.1"/>
    <property type="molecule type" value="Genomic_DNA"/>
</dbReference>
<keyword evidence="3" id="KW-1185">Reference proteome</keyword>
<evidence type="ECO:0000313" key="3">
    <source>
        <dbReference type="Proteomes" id="UP001345963"/>
    </source>
</evidence>
<gene>
    <name evidence="2" type="ORF">ATANTOWER_029952</name>
</gene>
<dbReference type="Proteomes" id="UP001345963">
    <property type="component" value="Unassembled WGS sequence"/>
</dbReference>
<comment type="caution">
    <text evidence="2">The sequence shown here is derived from an EMBL/GenBank/DDBJ whole genome shotgun (WGS) entry which is preliminary data.</text>
</comment>
<protein>
    <submittedName>
        <fullName evidence="2">Uncharacterized protein</fullName>
    </submittedName>
</protein>
<accession>A0ABU7B1P5</accession>